<evidence type="ECO:0000313" key="6">
    <source>
        <dbReference type="Proteomes" id="UP001415857"/>
    </source>
</evidence>
<dbReference type="EMBL" id="JBBPBK010000002">
    <property type="protein sequence ID" value="KAK9291241.1"/>
    <property type="molecule type" value="Genomic_DNA"/>
</dbReference>
<proteinExistence type="predicted"/>
<evidence type="ECO:0000256" key="3">
    <source>
        <dbReference type="SAM" id="MobiDB-lite"/>
    </source>
</evidence>
<feature type="compositionally biased region" description="Basic and acidic residues" evidence="3">
    <location>
        <begin position="410"/>
        <end position="424"/>
    </location>
</feature>
<keyword evidence="6" id="KW-1185">Reference proteome</keyword>
<dbReference type="GO" id="GO:0000977">
    <property type="term" value="F:RNA polymerase II transcription regulatory region sequence-specific DNA binding"/>
    <property type="evidence" value="ECO:0007669"/>
    <property type="project" value="TreeGrafter"/>
</dbReference>
<feature type="domain" description="Tify" evidence="4">
    <location>
        <begin position="459"/>
        <end position="513"/>
    </location>
</feature>
<dbReference type="Pfam" id="PF16135">
    <property type="entry name" value="TDBD"/>
    <property type="match status" value="1"/>
</dbReference>
<dbReference type="InterPro" id="IPR032308">
    <property type="entry name" value="TDBD"/>
</dbReference>
<evidence type="ECO:0000313" key="5">
    <source>
        <dbReference type="EMBL" id="KAK9291241.1"/>
    </source>
</evidence>
<evidence type="ECO:0000256" key="1">
    <source>
        <dbReference type="ARBA" id="ARBA00004123"/>
    </source>
</evidence>
<comment type="caution">
    <text evidence="5">The sequence shown here is derived from an EMBL/GenBank/DDBJ whole genome shotgun (WGS) entry which is preliminary data.</text>
</comment>
<organism evidence="5 6">
    <name type="scientific">Liquidambar formosana</name>
    <name type="common">Formosan gum</name>
    <dbReference type="NCBI Taxonomy" id="63359"/>
    <lineage>
        <taxon>Eukaryota</taxon>
        <taxon>Viridiplantae</taxon>
        <taxon>Streptophyta</taxon>
        <taxon>Embryophyta</taxon>
        <taxon>Tracheophyta</taxon>
        <taxon>Spermatophyta</taxon>
        <taxon>Magnoliopsida</taxon>
        <taxon>eudicotyledons</taxon>
        <taxon>Gunneridae</taxon>
        <taxon>Pentapetalae</taxon>
        <taxon>Saxifragales</taxon>
        <taxon>Altingiaceae</taxon>
        <taxon>Liquidambar</taxon>
    </lineage>
</organism>
<gene>
    <name evidence="5" type="ORF">L1049_009429</name>
</gene>
<dbReference type="GO" id="GO:0005634">
    <property type="term" value="C:nucleus"/>
    <property type="evidence" value="ECO:0007669"/>
    <property type="project" value="UniProtKB-SubCell"/>
</dbReference>
<feature type="region of interest" description="Disordered" evidence="3">
    <location>
        <begin position="404"/>
        <end position="432"/>
    </location>
</feature>
<dbReference type="Proteomes" id="UP001415857">
    <property type="component" value="Unassembled WGS sequence"/>
</dbReference>
<dbReference type="GO" id="GO:0042393">
    <property type="term" value="F:histone binding"/>
    <property type="evidence" value="ECO:0007669"/>
    <property type="project" value="TreeGrafter"/>
</dbReference>
<name>A0AAP0SBC5_LIQFO</name>
<accession>A0AAP0SBC5</accession>
<dbReference type="AlphaFoldDB" id="A0AAP0SBC5"/>
<dbReference type="PANTHER" id="PTHR47025:SF9">
    <property type="entry name" value="PROTEIN, PUTATIVE-RELATED"/>
    <property type="match status" value="1"/>
</dbReference>
<dbReference type="GO" id="GO:0003682">
    <property type="term" value="F:chromatin binding"/>
    <property type="evidence" value="ECO:0007669"/>
    <property type="project" value="TreeGrafter"/>
</dbReference>
<keyword evidence="2" id="KW-0539">Nucleus</keyword>
<sequence length="570" mass="63080">MSFQNKGFWMAKASGCLADGEMAYDNSSRMEPKRSHQWFMDGSEAELFPNKKQAVEVPNNNSFLGISNSNLSPWGNGSSFQSVSGHFTERLFDSESARTINFDDRNMTSVSTGNMNMGRKVVEDPFGNDSTFGLSMSHTLEDPRSGLNYGGIRKVKVSQVKDSENVMPVSMGHAYTRGDNNAMSMAHAYNKADDNSISMGLTYNKGDDNIISMSDTYDREDNNFISMGPSYNKGDDNISIGHAYKGNNNTMSMGHTFSKSDNNVISMGQTYSKGDDNTISMGDTFSKGDNTIISMGQAYSKGDENTISMGQIYSKADDNTISMGQTYNKCDNNNLSMGHLYNKGDSNIISFGGYDDDTNPSGRLICSYDLLMGQPSVQRSEALSEKELVESNADALVSTAQIASSGNETVSKKKEDQKMSKKDPPNSFPSNVRSLLSTGMLDGVPVKYIAWSREKELRGMIKGSGYMCGCESCNFSKVINAYEFERHAGCKTKHPNNHIYFENGKTIYGIVQELRSTPQNLLFEVIQTITGSPINQKSFRLWKGDATIYFNYRCSLHMNLVQHFPFSSCK</sequence>
<comment type="subcellular location">
    <subcellularLocation>
        <location evidence="1">Nucleus</location>
    </subcellularLocation>
</comment>
<protein>
    <recommendedName>
        <fullName evidence="4">Tify domain-containing protein</fullName>
    </recommendedName>
</protein>
<dbReference type="PANTHER" id="PTHR47025">
    <property type="entry name" value="AUTOIMMUNE REGULATOR"/>
    <property type="match status" value="1"/>
</dbReference>
<reference evidence="5 6" key="1">
    <citation type="journal article" date="2024" name="Plant J.">
        <title>Genome sequences and population genomics reveal climatic adaptation and genomic divergence between two closely related sweetgum species.</title>
        <authorList>
            <person name="Xu W.Q."/>
            <person name="Ren C.Q."/>
            <person name="Zhang X.Y."/>
            <person name="Comes H.P."/>
            <person name="Liu X.H."/>
            <person name="Li Y.G."/>
            <person name="Kettle C.J."/>
            <person name="Jalonen R."/>
            <person name="Gaisberger H."/>
            <person name="Ma Y.Z."/>
            <person name="Qiu Y.X."/>
        </authorList>
    </citation>
    <scope>NUCLEOTIDE SEQUENCE [LARGE SCALE GENOMIC DNA]</scope>
    <source>
        <strain evidence="5">Hangzhou</strain>
    </source>
</reference>
<evidence type="ECO:0000256" key="2">
    <source>
        <dbReference type="ARBA" id="ARBA00023242"/>
    </source>
</evidence>
<evidence type="ECO:0000259" key="4">
    <source>
        <dbReference type="Pfam" id="PF16135"/>
    </source>
</evidence>
<dbReference type="GO" id="GO:0045944">
    <property type="term" value="P:positive regulation of transcription by RNA polymerase II"/>
    <property type="evidence" value="ECO:0007669"/>
    <property type="project" value="TreeGrafter"/>
</dbReference>